<dbReference type="PANTHER" id="PTHR33048:SF47">
    <property type="entry name" value="INTEGRAL MEMBRANE PROTEIN-RELATED"/>
    <property type="match status" value="1"/>
</dbReference>
<keyword evidence="3 7" id="KW-1133">Transmembrane helix</keyword>
<comment type="caution">
    <text evidence="9">The sequence shown here is derived from an EMBL/GenBank/DDBJ whole genome shotgun (WGS) entry which is preliminary data.</text>
</comment>
<evidence type="ECO:0000313" key="10">
    <source>
        <dbReference type="Proteomes" id="UP001521785"/>
    </source>
</evidence>
<feature type="transmembrane region" description="Helical" evidence="7">
    <location>
        <begin position="182"/>
        <end position="200"/>
    </location>
</feature>
<feature type="transmembrane region" description="Helical" evidence="7">
    <location>
        <begin position="207"/>
        <end position="227"/>
    </location>
</feature>
<accession>A0ABR3RLI6</accession>
<feature type="transmembrane region" description="Helical" evidence="7">
    <location>
        <begin position="90"/>
        <end position="115"/>
    </location>
</feature>
<keyword evidence="10" id="KW-1185">Reference proteome</keyword>
<feature type="compositionally biased region" description="Polar residues" evidence="6">
    <location>
        <begin position="284"/>
        <end position="299"/>
    </location>
</feature>
<keyword evidence="2 7" id="KW-0812">Transmembrane</keyword>
<dbReference type="Proteomes" id="UP001521785">
    <property type="component" value="Unassembled WGS sequence"/>
</dbReference>
<feature type="transmembrane region" description="Helical" evidence="7">
    <location>
        <begin position="247"/>
        <end position="266"/>
    </location>
</feature>
<evidence type="ECO:0000259" key="8">
    <source>
        <dbReference type="Pfam" id="PF20684"/>
    </source>
</evidence>
<dbReference type="EMBL" id="JAKJXO020000005">
    <property type="protein sequence ID" value="KAL1605303.1"/>
    <property type="molecule type" value="Genomic_DNA"/>
</dbReference>
<evidence type="ECO:0000256" key="1">
    <source>
        <dbReference type="ARBA" id="ARBA00004141"/>
    </source>
</evidence>
<dbReference type="Pfam" id="PF20684">
    <property type="entry name" value="Fung_rhodopsin"/>
    <property type="match status" value="1"/>
</dbReference>
<proteinExistence type="inferred from homology"/>
<evidence type="ECO:0000313" key="9">
    <source>
        <dbReference type="EMBL" id="KAL1605303.1"/>
    </source>
</evidence>
<organism evidence="9 10">
    <name type="scientific">Paraconiothyrium brasiliense</name>
    <dbReference type="NCBI Taxonomy" id="300254"/>
    <lineage>
        <taxon>Eukaryota</taxon>
        <taxon>Fungi</taxon>
        <taxon>Dikarya</taxon>
        <taxon>Ascomycota</taxon>
        <taxon>Pezizomycotina</taxon>
        <taxon>Dothideomycetes</taxon>
        <taxon>Pleosporomycetidae</taxon>
        <taxon>Pleosporales</taxon>
        <taxon>Massarineae</taxon>
        <taxon>Didymosphaeriaceae</taxon>
        <taxon>Paraconiothyrium</taxon>
    </lineage>
</organism>
<feature type="transmembrane region" description="Helical" evidence="7">
    <location>
        <begin position="12"/>
        <end position="32"/>
    </location>
</feature>
<reference evidence="9 10" key="1">
    <citation type="submission" date="2024-02" db="EMBL/GenBank/DDBJ databases">
        <title>De novo assembly and annotation of 12 fungi associated with fruit tree decline syndrome in Ontario, Canada.</title>
        <authorList>
            <person name="Sulman M."/>
            <person name="Ellouze W."/>
            <person name="Ilyukhin E."/>
        </authorList>
    </citation>
    <scope>NUCLEOTIDE SEQUENCE [LARGE SCALE GENOMIC DNA]</scope>
    <source>
        <strain evidence="9 10">M42-189</strain>
    </source>
</reference>
<dbReference type="InterPro" id="IPR049326">
    <property type="entry name" value="Rhodopsin_dom_fungi"/>
</dbReference>
<evidence type="ECO:0000256" key="2">
    <source>
        <dbReference type="ARBA" id="ARBA00022692"/>
    </source>
</evidence>
<gene>
    <name evidence="9" type="ORF">SLS60_004851</name>
</gene>
<feature type="transmembrane region" description="Helical" evidence="7">
    <location>
        <begin position="127"/>
        <end position="150"/>
    </location>
</feature>
<name>A0ABR3RLI6_9PLEO</name>
<comment type="similarity">
    <text evidence="5">Belongs to the SAT4 family.</text>
</comment>
<comment type="subcellular location">
    <subcellularLocation>
        <location evidence="1">Membrane</location>
        <topology evidence="1">Multi-pass membrane protein</topology>
    </subcellularLocation>
</comment>
<protein>
    <recommendedName>
        <fullName evidence="8">Rhodopsin domain-containing protein</fullName>
    </recommendedName>
</protein>
<evidence type="ECO:0000256" key="7">
    <source>
        <dbReference type="SAM" id="Phobius"/>
    </source>
</evidence>
<feature type="region of interest" description="Disordered" evidence="6">
    <location>
        <begin position="284"/>
        <end position="309"/>
    </location>
</feature>
<feature type="domain" description="Rhodopsin" evidence="8">
    <location>
        <begin position="29"/>
        <end position="272"/>
    </location>
</feature>
<keyword evidence="4 7" id="KW-0472">Membrane</keyword>
<feature type="transmembrane region" description="Helical" evidence="7">
    <location>
        <begin position="44"/>
        <end position="70"/>
    </location>
</feature>
<evidence type="ECO:0000256" key="6">
    <source>
        <dbReference type="SAM" id="MobiDB-lite"/>
    </source>
</evidence>
<evidence type="ECO:0000256" key="5">
    <source>
        <dbReference type="ARBA" id="ARBA00038359"/>
    </source>
</evidence>
<dbReference type="PANTHER" id="PTHR33048">
    <property type="entry name" value="PTH11-LIKE INTEGRAL MEMBRANE PROTEIN (AFU_ORTHOLOGUE AFUA_5G11245)"/>
    <property type="match status" value="1"/>
</dbReference>
<sequence length="369" mass="40026">MSTSSANIGWRLQVFTGFFTPLEVIAVALRFYSRWLVVGQSHPLEDALVVVSLISQLILGGVGVASVTYAGVGQHLGYLEEHEPEKVLNWGKYLLVLATLYFVDVNIPKLAVLALYRRLFPQRVARITVYTIAGILIAGSIANTIVSLAACKPFKANYNPTLPGAKCIDKESFFVWTSVPNIATDVVMLALPLPIVWSLHNTKRIKIALTFTFLVGSLGLVASILRFHTFFVTNSFTDGTYDAVELIIWTVAEPGIYLISACLLTYRPLLERVGRSRLFGSFRTSVKSSNPSGYGTGQRNGAADGGAVPLRNVKKMGNGFTELDEDDDASSGNVHILRASSERHAPSSPGQGSGGITVTTEIQNSWATK</sequence>
<evidence type="ECO:0000256" key="3">
    <source>
        <dbReference type="ARBA" id="ARBA00022989"/>
    </source>
</evidence>
<evidence type="ECO:0000256" key="4">
    <source>
        <dbReference type="ARBA" id="ARBA00023136"/>
    </source>
</evidence>
<dbReference type="InterPro" id="IPR052337">
    <property type="entry name" value="SAT4-like"/>
</dbReference>